<sequence>MGVRRKRKSVPRARGSLTREARQAINQHVREHAAWYAPAVSAVAFFLFAHLLTLLAFFLMKSGGMHQEQDVHKIIVTWAVYGFLPLLLCSYLCFFAVARPVTGLLARKCSFWTTTTMHLVTGAVYGAAIGLALLLLLVPDTWFNVLLVFCIGVAAGEGNWFFYRKLAVPDPVIEEHRLEEQPE</sequence>
<evidence type="ECO:0000256" key="1">
    <source>
        <dbReference type="SAM" id="Phobius"/>
    </source>
</evidence>
<keyword evidence="3" id="KW-1185">Reference proteome</keyword>
<dbReference type="RefSeq" id="WP_015724631.1">
    <property type="nucleotide sequence ID" value="NC_014972.1"/>
</dbReference>
<feature type="transmembrane region" description="Helical" evidence="1">
    <location>
        <begin position="143"/>
        <end position="163"/>
    </location>
</feature>
<dbReference type="KEGG" id="dpr:Despr_1943"/>
<accession>A0A7U4DPF9</accession>
<gene>
    <name evidence="2" type="ordered locus">Despr_1943</name>
</gene>
<reference evidence="2 3" key="1">
    <citation type="journal article" date="2011" name="Stand. Genomic Sci.">
        <title>Complete genome sequence of Desulfobulbus propionicus type strain (1pr3).</title>
        <authorList>
            <person name="Pagani I."/>
            <person name="Lapidus A."/>
            <person name="Nolan M."/>
            <person name="Lucas S."/>
            <person name="Hammon N."/>
            <person name="Deshpande S."/>
            <person name="Cheng J.F."/>
            <person name="Chertkov O."/>
            <person name="Davenport K."/>
            <person name="Tapia R."/>
            <person name="Han C."/>
            <person name="Goodwin L."/>
            <person name="Pitluck S."/>
            <person name="Liolios K."/>
            <person name="Mavromatis K."/>
            <person name="Ivanova N."/>
            <person name="Mikhailova N."/>
            <person name="Pati A."/>
            <person name="Chen A."/>
            <person name="Palaniappan K."/>
            <person name="Land M."/>
            <person name="Hauser L."/>
            <person name="Chang Y.J."/>
            <person name="Jeffries C.D."/>
            <person name="Detter J.C."/>
            <person name="Brambilla E."/>
            <person name="Kannan K.P."/>
            <person name="Djao O.D."/>
            <person name="Rohde M."/>
            <person name="Pukall R."/>
            <person name="Spring S."/>
            <person name="Goker M."/>
            <person name="Sikorski J."/>
            <person name="Woyke T."/>
            <person name="Bristow J."/>
            <person name="Eisen J.A."/>
            <person name="Markowitz V."/>
            <person name="Hugenholtz P."/>
            <person name="Kyrpides N.C."/>
            <person name="Klenk H.P."/>
        </authorList>
    </citation>
    <scope>NUCLEOTIDE SEQUENCE [LARGE SCALE GENOMIC DNA]</scope>
    <source>
        <strain evidence="3">ATCC 33891 / DSM 2032 / 1pr3</strain>
    </source>
</reference>
<keyword evidence="1" id="KW-0812">Transmembrane</keyword>
<name>A0A7U4DPF9_DESPD</name>
<dbReference type="Proteomes" id="UP000006365">
    <property type="component" value="Chromosome"/>
</dbReference>
<evidence type="ECO:0000313" key="3">
    <source>
        <dbReference type="Proteomes" id="UP000006365"/>
    </source>
</evidence>
<evidence type="ECO:0000313" key="2">
    <source>
        <dbReference type="EMBL" id="ADW18091.1"/>
    </source>
</evidence>
<proteinExistence type="predicted"/>
<keyword evidence="1" id="KW-1133">Transmembrane helix</keyword>
<protein>
    <submittedName>
        <fullName evidence="2">Uncharacterized protein</fullName>
    </submittedName>
</protein>
<feature type="transmembrane region" description="Helical" evidence="1">
    <location>
        <begin position="78"/>
        <end position="98"/>
    </location>
</feature>
<dbReference type="EMBL" id="CP002364">
    <property type="protein sequence ID" value="ADW18091.1"/>
    <property type="molecule type" value="Genomic_DNA"/>
</dbReference>
<feature type="transmembrane region" description="Helical" evidence="1">
    <location>
        <begin position="119"/>
        <end position="137"/>
    </location>
</feature>
<keyword evidence="1" id="KW-0472">Membrane</keyword>
<organism evidence="2 3">
    <name type="scientific">Desulfobulbus propionicus (strain ATCC 33891 / DSM 2032 / VKM B-1956 / 1pr3)</name>
    <dbReference type="NCBI Taxonomy" id="577650"/>
    <lineage>
        <taxon>Bacteria</taxon>
        <taxon>Pseudomonadati</taxon>
        <taxon>Thermodesulfobacteriota</taxon>
        <taxon>Desulfobulbia</taxon>
        <taxon>Desulfobulbales</taxon>
        <taxon>Desulfobulbaceae</taxon>
        <taxon>Desulfobulbus</taxon>
    </lineage>
</organism>
<dbReference type="AlphaFoldDB" id="A0A7U4DPF9"/>
<feature type="transmembrane region" description="Helical" evidence="1">
    <location>
        <begin position="33"/>
        <end position="58"/>
    </location>
</feature>